<gene>
    <name evidence="8" type="ORF">KVV02_008244</name>
</gene>
<dbReference type="GO" id="GO:0097193">
    <property type="term" value="P:intrinsic apoptotic signaling pathway"/>
    <property type="evidence" value="ECO:0007669"/>
    <property type="project" value="InterPro"/>
</dbReference>
<evidence type="ECO:0000256" key="3">
    <source>
        <dbReference type="ARBA" id="ARBA00022792"/>
    </source>
</evidence>
<evidence type="ECO:0000256" key="4">
    <source>
        <dbReference type="ARBA" id="ARBA00022946"/>
    </source>
</evidence>
<proteinExistence type="inferred from homology"/>
<name>A0A9P8CZA9_MORAP</name>
<accession>A0A9P8CZA9</accession>
<dbReference type="PANTHER" id="PTHR31107:SF2">
    <property type="entry name" value="CYTOCHROME C OXIDASE ASSEMBLY FACTOR 8"/>
    <property type="match status" value="1"/>
</dbReference>
<comment type="similarity">
    <text evidence="2">Belongs to the COA8 family.</text>
</comment>
<keyword evidence="4" id="KW-0809">Transit peptide</keyword>
<dbReference type="InterPro" id="IPR018796">
    <property type="entry name" value="COA8"/>
</dbReference>
<evidence type="ECO:0000313" key="8">
    <source>
        <dbReference type="EMBL" id="KAG9324276.1"/>
    </source>
</evidence>
<evidence type="ECO:0000256" key="7">
    <source>
        <dbReference type="SAM" id="MobiDB-lite"/>
    </source>
</evidence>
<keyword evidence="5" id="KW-0496">Mitochondrion</keyword>
<dbReference type="AlphaFoldDB" id="A0A9P8CZA9"/>
<dbReference type="PANTHER" id="PTHR31107">
    <property type="entry name" value="APOPTOGENIC PROTEIN 1, MITOCHONDRIAL"/>
    <property type="match status" value="1"/>
</dbReference>
<organism evidence="8 9">
    <name type="scientific">Mortierella alpina</name>
    <name type="common">Oleaginous fungus</name>
    <name type="synonym">Mortierella renispora</name>
    <dbReference type="NCBI Taxonomy" id="64518"/>
    <lineage>
        <taxon>Eukaryota</taxon>
        <taxon>Fungi</taxon>
        <taxon>Fungi incertae sedis</taxon>
        <taxon>Mucoromycota</taxon>
        <taxon>Mortierellomycotina</taxon>
        <taxon>Mortierellomycetes</taxon>
        <taxon>Mortierellales</taxon>
        <taxon>Mortierellaceae</taxon>
        <taxon>Mortierella</taxon>
    </lineage>
</organism>
<dbReference type="EMBL" id="JAIFTL010000072">
    <property type="protein sequence ID" value="KAG9324276.1"/>
    <property type="molecule type" value="Genomic_DNA"/>
</dbReference>
<evidence type="ECO:0000256" key="1">
    <source>
        <dbReference type="ARBA" id="ARBA00004443"/>
    </source>
</evidence>
<dbReference type="GO" id="GO:0005743">
    <property type="term" value="C:mitochondrial inner membrane"/>
    <property type="evidence" value="ECO:0007669"/>
    <property type="project" value="UniProtKB-SubCell"/>
</dbReference>
<feature type="region of interest" description="Disordered" evidence="7">
    <location>
        <begin position="1"/>
        <end position="74"/>
    </location>
</feature>
<evidence type="ECO:0000256" key="5">
    <source>
        <dbReference type="ARBA" id="ARBA00023128"/>
    </source>
</evidence>
<dbReference type="Pfam" id="PF10231">
    <property type="entry name" value="COA8"/>
    <property type="match status" value="1"/>
</dbReference>
<protein>
    <submittedName>
        <fullName evidence="8">Uncharacterized protein</fullName>
    </submittedName>
</protein>
<evidence type="ECO:0000256" key="2">
    <source>
        <dbReference type="ARBA" id="ARBA00005453"/>
    </source>
</evidence>
<evidence type="ECO:0000313" key="9">
    <source>
        <dbReference type="Proteomes" id="UP000717515"/>
    </source>
</evidence>
<evidence type="ECO:0000256" key="6">
    <source>
        <dbReference type="ARBA" id="ARBA00023136"/>
    </source>
</evidence>
<dbReference type="Proteomes" id="UP000717515">
    <property type="component" value="Unassembled WGS sequence"/>
</dbReference>
<feature type="compositionally biased region" description="Low complexity" evidence="7">
    <location>
        <begin position="20"/>
        <end position="42"/>
    </location>
</feature>
<comment type="caution">
    <text evidence="8">The sequence shown here is derived from an EMBL/GenBank/DDBJ whole genome shotgun (WGS) entry which is preliminary data.</text>
</comment>
<reference evidence="8" key="1">
    <citation type="submission" date="2021-07" db="EMBL/GenBank/DDBJ databases">
        <title>Draft genome of Mortierella alpina, strain LL118, isolated from an aspen leaf litter sample.</title>
        <authorList>
            <person name="Yang S."/>
            <person name="Vinatzer B.A."/>
        </authorList>
    </citation>
    <scope>NUCLEOTIDE SEQUENCE</scope>
    <source>
        <strain evidence="8">LL118</strain>
    </source>
</reference>
<keyword evidence="6" id="KW-0472">Membrane</keyword>
<comment type="subcellular location">
    <subcellularLocation>
        <location evidence="1">Mitochondrion inner membrane</location>
        <topology evidence="1">Peripheral membrane protein</topology>
        <orientation evidence="1">Matrix side</orientation>
    </subcellularLocation>
</comment>
<sequence>MSSIKKTTALAMGVCRRHASSASRASAAAASTSTTDRTSSSSSKKRESLDPASNTDKFLVGNPHPVSNLRPVKYPVPAHESSEDRIFRERRERVDAFNQNFWVNNNNMFNKAKAEYEDKVRSQNGDQPVTTEELSVFYKDFLDKAYERQMNYNRQWWVENMGLLLPAAKAAVRKWTSRSPPSSSSA</sequence>
<keyword evidence="3" id="KW-0999">Mitochondrion inner membrane</keyword>